<dbReference type="EMBL" id="MK249152">
    <property type="protein sequence ID" value="QCQ84701.1"/>
    <property type="molecule type" value="Genomic_DNA"/>
</dbReference>
<reference evidence="2" key="1">
    <citation type="submission" date="2018-12" db="EMBL/GenBank/DDBJ databases">
        <title>Singled stranded DNA viruses identified in blackflies (Austrosimulium ungulatum) sampled in New Zealand.</title>
        <authorList>
            <person name="Kraberger S."/>
            <person name="Fontenele R.S."/>
            <person name="Schmidlin K."/>
            <person name="Walters M."/>
            <person name="Varsani A."/>
        </authorList>
    </citation>
    <scope>NUCLEOTIDE SEQUENCE [LARGE SCALE GENOMIC DNA]</scope>
    <source>
        <strain evidence="2">050</strain>
        <strain evidence="3">098</strain>
    </source>
</reference>
<dbReference type="Proteomes" id="UP000323690">
    <property type="component" value="Segment"/>
</dbReference>
<proteinExistence type="predicted"/>
<sequence length="68" mass="7987">MSISSLYVHVCFCFVFFGVWGLLFLAGKAPVFLFLSFCFCLAFFFWFFPPSFFLSSPPLYPFVRWSIL</sequence>
<feature type="transmembrane region" description="Helical" evidence="1">
    <location>
        <begin position="32"/>
        <end position="49"/>
    </location>
</feature>
<evidence type="ECO:0000313" key="2">
    <source>
        <dbReference type="EMBL" id="QCQ84701.1"/>
    </source>
</evidence>
<organism evidence="2">
    <name type="scientific">Blackfly microvirus SF02</name>
    <dbReference type="NCBI Taxonomy" id="2576452"/>
    <lineage>
        <taxon>Viruses</taxon>
        <taxon>Monodnaviria</taxon>
        <taxon>Sangervirae</taxon>
        <taxon>Phixviricota</taxon>
        <taxon>Malgrandaviricetes</taxon>
        <taxon>Petitvirales</taxon>
        <taxon>Microviridae</taxon>
        <taxon>Microvirus</taxon>
    </lineage>
</organism>
<evidence type="ECO:0000313" key="3">
    <source>
        <dbReference type="EMBL" id="QCQ84834.1"/>
    </source>
</evidence>
<evidence type="ECO:0000256" key="1">
    <source>
        <dbReference type="SAM" id="Phobius"/>
    </source>
</evidence>
<dbReference type="EMBL" id="MK249175">
    <property type="protein sequence ID" value="QCQ84834.1"/>
    <property type="molecule type" value="Genomic_DNA"/>
</dbReference>
<name>A0A4P8PJS9_9VIRU</name>
<keyword evidence="1" id="KW-0812">Transmembrane</keyword>
<feature type="transmembrane region" description="Helical" evidence="1">
    <location>
        <begin position="6"/>
        <end position="25"/>
    </location>
</feature>
<protein>
    <submittedName>
        <fullName evidence="2">Uncharacterized protein</fullName>
    </submittedName>
</protein>
<dbReference type="Proteomes" id="UP000322253">
    <property type="component" value="Segment"/>
</dbReference>
<keyword evidence="1" id="KW-0472">Membrane</keyword>
<accession>A0A4P8PJS9</accession>
<keyword evidence="1" id="KW-1133">Transmembrane helix</keyword>